<dbReference type="AlphaFoldDB" id="A0A843VNG8"/>
<dbReference type="EMBL" id="NMUH01002533">
    <property type="protein sequence ID" value="MQM00563.1"/>
    <property type="molecule type" value="Genomic_DNA"/>
</dbReference>
<proteinExistence type="predicted"/>
<sequence length="316" mass="32694">MQGKFGRVEESLAAGGAGDPHTKPFFFPVVSAATCTDSHLEVNQRSDNCKGSSTNSGTAKHALHLRARSARKRCGTLLPLDFFSNTTPNWPLPLPRLELQLLESTSEGKAVNAASREGEDGEKFKGVKAVITESHVGGDGEEFSVGGIAKAESRARELLRVVEGLPSTGADGGGFTEGKAVTTESRVGELGKAAKAGSHDGENEGKKVVTFPCEGGGLLEVVNAWSHAGDLGKAVNEGSHDREDGGDKVVTFPCEGGGLLKTANAPCAKGGVRLVKGPKKGCPSAGAHSGARKEVSSNEMVGSAITKLWPWGPPPC</sequence>
<reference evidence="1" key="1">
    <citation type="submission" date="2017-07" db="EMBL/GenBank/DDBJ databases">
        <title>Taro Niue Genome Assembly and Annotation.</title>
        <authorList>
            <person name="Atibalentja N."/>
            <person name="Keating K."/>
            <person name="Fields C.J."/>
        </authorList>
    </citation>
    <scope>NUCLEOTIDE SEQUENCE</scope>
    <source>
        <strain evidence="1">Niue_2</strain>
        <tissue evidence="1">Leaf</tissue>
    </source>
</reference>
<protein>
    <submittedName>
        <fullName evidence="1">Uncharacterized protein</fullName>
    </submittedName>
</protein>
<dbReference type="Proteomes" id="UP000652761">
    <property type="component" value="Unassembled WGS sequence"/>
</dbReference>
<gene>
    <name evidence="1" type="ORF">Taro_033300</name>
</gene>
<evidence type="ECO:0000313" key="2">
    <source>
        <dbReference type="Proteomes" id="UP000652761"/>
    </source>
</evidence>
<comment type="caution">
    <text evidence="1">The sequence shown here is derived from an EMBL/GenBank/DDBJ whole genome shotgun (WGS) entry which is preliminary data.</text>
</comment>
<evidence type="ECO:0000313" key="1">
    <source>
        <dbReference type="EMBL" id="MQM00563.1"/>
    </source>
</evidence>
<keyword evidence="2" id="KW-1185">Reference proteome</keyword>
<organism evidence="1 2">
    <name type="scientific">Colocasia esculenta</name>
    <name type="common">Wild taro</name>
    <name type="synonym">Arum esculentum</name>
    <dbReference type="NCBI Taxonomy" id="4460"/>
    <lineage>
        <taxon>Eukaryota</taxon>
        <taxon>Viridiplantae</taxon>
        <taxon>Streptophyta</taxon>
        <taxon>Embryophyta</taxon>
        <taxon>Tracheophyta</taxon>
        <taxon>Spermatophyta</taxon>
        <taxon>Magnoliopsida</taxon>
        <taxon>Liliopsida</taxon>
        <taxon>Araceae</taxon>
        <taxon>Aroideae</taxon>
        <taxon>Colocasieae</taxon>
        <taxon>Colocasia</taxon>
    </lineage>
</organism>
<name>A0A843VNG8_COLES</name>
<accession>A0A843VNG8</accession>